<accession>A0AA40BBB9</accession>
<keyword evidence="1" id="KW-0472">Membrane</keyword>
<reference evidence="2" key="1">
    <citation type="submission" date="2023-06" db="EMBL/GenBank/DDBJ databases">
        <title>Genome-scale phylogeny and comparative genomics of the fungal order Sordariales.</title>
        <authorList>
            <consortium name="Lawrence Berkeley National Laboratory"/>
            <person name="Hensen N."/>
            <person name="Bonometti L."/>
            <person name="Westerberg I."/>
            <person name="Brannstrom I.O."/>
            <person name="Guillou S."/>
            <person name="Cros-Aarteil S."/>
            <person name="Calhoun S."/>
            <person name="Haridas S."/>
            <person name="Kuo A."/>
            <person name="Mondo S."/>
            <person name="Pangilinan J."/>
            <person name="Riley R."/>
            <person name="Labutti K."/>
            <person name="Andreopoulos B."/>
            <person name="Lipzen A."/>
            <person name="Chen C."/>
            <person name="Yanf M."/>
            <person name="Daum C."/>
            <person name="Ng V."/>
            <person name="Clum A."/>
            <person name="Steindorff A."/>
            <person name="Ohm R."/>
            <person name="Martin F."/>
            <person name="Silar P."/>
            <person name="Natvig D."/>
            <person name="Lalanne C."/>
            <person name="Gautier V."/>
            <person name="Ament-Velasquez S.L."/>
            <person name="Kruys A."/>
            <person name="Hutchinson M.I."/>
            <person name="Powell A.J."/>
            <person name="Barry K."/>
            <person name="Miller A.N."/>
            <person name="Grigoriev I.V."/>
            <person name="Debuchy R."/>
            <person name="Gladieux P."/>
            <person name="Thoren M.H."/>
            <person name="Johannesson H."/>
        </authorList>
    </citation>
    <scope>NUCLEOTIDE SEQUENCE</scope>
    <source>
        <strain evidence="2">SMH4607-1</strain>
    </source>
</reference>
<evidence type="ECO:0008006" key="4">
    <source>
        <dbReference type="Google" id="ProtNLM"/>
    </source>
</evidence>
<protein>
    <recommendedName>
        <fullName evidence="4">Integral membrane protein</fullName>
    </recommendedName>
</protein>
<keyword evidence="1" id="KW-0812">Transmembrane</keyword>
<feature type="transmembrane region" description="Helical" evidence="1">
    <location>
        <begin position="119"/>
        <end position="140"/>
    </location>
</feature>
<comment type="caution">
    <text evidence="2">The sequence shown here is derived from an EMBL/GenBank/DDBJ whole genome shotgun (WGS) entry which is preliminary data.</text>
</comment>
<name>A0AA40BBB9_9PEZI</name>
<evidence type="ECO:0000256" key="1">
    <source>
        <dbReference type="SAM" id="Phobius"/>
    </source>
</evidence>
<dbReference type="AlphaFoldDB" id="A0AA40BBB9"/>
<keyword evidence="3" id="KW-1185">Reference proteome</keyword>
<gene>
    <name evidence="2" type="ORF">B0H67DRAFT_596984</name>
</gene>
<evidence type="ECO:0000313" key="2">
    <source>
        <dbReference type="EMBL" id="KAK0731021.1"/>
    </source>
</evidence>
<evidence type="ECO:0000313" key="3">
    <source>
        <dbReference type="Proteomes" id="UP001172102"/>
    </source>
</evidence>
<organism evidence="2 3">
    <name type="scientific">Lasiosphaeris hirsuta</name>
    <dbReference type="NCBI Taxonomy" id="260670"/>
    <lineage>
        <taxon>Eukaryota</taxon>
        <taxon>Fungi</taxon>
        <taxon>Dikarya</taxon>
        <taxon>Ascomycota</taxon>
        <taxon>Pezizomycotina</taxon>
        <taxon>Sordariomycetes</taxon>
        <taxon>Sordariomycetidae</taxon>
        <taxon>Sordariales</taxon>
        <taxon>Lasiosphaeriaceae</taxon>
        <taxon>Lasiosphaeris</taxon>
    </lineage>
</organism>
<sequence length="213" mass="22234">MATTTVFNEAALPTCVTSCGVLYDVNGACVAQNAANLGSCFCSDPRLTAFSTGTAGVCDSACTANPGDLGTIQGWYSSFCGNVAQAAPATTGGATPTPGSNSNSGGGGGGTWLSTHYQWVIFLVIMVVAVIGIWVGACIWRRRYLRKKDRQYALGANLAHATESGRVVPNDSNAGSLHVPGATMFQPAPLASAGVYHEKPKKEKKKWIVRERT</sequence>
<keyword evidence="1" id="KW-1133">Transmembrane helix</keyword>
<proteinExistence type="predicted"/>
<dbReference type="Proteomes" id="UP001172102">
    <property type="component" value="Unassembled WGS sequence"/>
</dbReference>
<dbReference type="EMBL" id="JAUKUA010000001">
    <property type="protein sequence ID" value="KAK0731021.1"/>
    <property type="molecule type" value="Genomic_DNA"/>
</dbReference>